<accession>A0A8H5F8X1</accession>
<dbReference type="AlphaFoldDB" id="A0A8H5F8X1"/>
<feature type="region of interest" description="Disordered" evidence="1">
    <location>
        <begin position="43"/>
        <end position="78"/>
    </location>
</feature>
<dbReference type="EMBL" id="JAACJJ010000006">
    <property type="protein sequence ID" value="KAF5328076.1"/>
    <property type="molecule type" value="Genomic_DNA"/>
</dbReference>
<protein>
    <recommendedName>
        <fullName evidence="2">DUF6589 domain-containing protein</fullName>
    </recommendedName>
</protein>
<dbReference type="Proteomes" id="UP000567179">
    <property type="component" value="Unassembled WGS sequence"/>
</dbReference>
<dbReference type="InterPro" id="IPR046496">
    <property type="entry name" value="DUF6589"/>
</dbReference>
<keyword evidence="4" id="KW-1185">Reference proteome</keyword>
<comment type="caution">
    <text evidence="3">The sequence shown here is derived from an EMBL/GenBank/DDBJ whole genome shotgun (WGS) entry which is preliminary data.</text>
</comment>
<sequence>MAEHPSETPTRPVQAQKNPQLFTPITPAFTFINDTPLPLYPREQPLLTKSTPLSARKPAKKRKNDENVNPTPSKRPKDFVANPFLVPEDIAGTKQADFTVYDKLRLFHGFLATELCWSFGEFLFYATMTTGELRALGIEIIDNKLNHPYAFKPATIRQRTASLQHFFNGHGTTTPVMVIKQWWKSPFGRKHRDSAEMYCTSKPYSTIGPVRPGISSFAAQIIGDRLVTEANKAIRTDSGLHVSLSGKSASVKAIEWPDIGATTFPSTQLLQSQYQPLSRHLLERIGARTPRSVNGESGGRQKRPVETVVTGVLSTLNFSRSSSAKLMPLAAGLLYLGLGASFDLFRYRSRLGEMPSYSSVLRALRALAKHEAFVTFAHGRDPETLGFIFLDNVQNYILQRDPGIGRENKLIIGIAATYYECFIPERLRKAFCIDAKAKSIAEGKRRDVTVKKLLGLIDNAHIERVCVLQWLRVLIHAIPELSHLKPEIARRYKTDAAKQRLPLVATKCHPLASSSRNETILTELKAAVLDFLDQTGQTRDNFKRFLFAFGGDGLTFEKMKQLHDFLQFEGNDFDALRIVQPLLAWWHTEWTNLSRLIESHWGTVNSEDPSSLGYSAEKIGHKKPSNLKKVDFYTSRDLAFDVLDARLLDCWRLLLCPNDDLFEYFTCLEQEKKLPTFETLLEYGKKLYNSYTSLRAQTKAEMGRPYVSPAVSTGTPWPTPASDSPFEGDQSLMRSISFMRDTMFAREFSLATAEGDVGRIWEMVKIMVFTFAASSHSKYTQYLLETLVDLEYESTPELREGLLHMTLVNLTGREGHWSAGDFMQEYFNRLLEAVFQRKGIDYGDPFVRQVWSRNLQHIARLKMSWLDGVGLNSRSRRHTGAKRVAEQKILLLLYKETELHSFRAGRQYTNEAYVDDFTKGVTALESGKLKRWCNKTIRFRNLADLAPMETAPLEDNMEDSDSDSDDESDDEDGSDKRPDVRFSAVIDNEIVVEPVEVLEQTFNAILDEESDVSDDNGDLDEEDESADDEDM</sequence>
<dbReference type="OrthoDB" id="3256296at2759"/>
<feature type="domain" description="DUF6589" evidence="2">
    <location>
        <begin position="444"/>
        <end position="878"/>
    </location>
</feature>
<dbReference type="Pfam" id="PF20231">
    <property type="entry name" value="DUF6589"/>
    <property type="match status" value="1"/>
</dbReference>
<reference evidence="3 4" key="1">
    <citation type="journal article" date="2020" name="ISME J.">
        <title>Uncovering the hidden diversity of litter-decomposition mechanisms in mushroom-forming fungi.</title>
        <authorList>
            <person name="Floudas D."/>
            <person name="Bentzer J."/>
            <person name="Ahren D."/>
            <person name="Johansson T."/>
            <person name="Persson P."/>
            <person name="Tunlid A."/>
        </authorList>
    </citation>
    <scope>NUCLEOTIDE SEQUENCE [LARGE SCALE GENOMIC DNA]</scope>
    <source>
        <strain evidence="3 4">CBS 101986</strain>
    </source>
</reference>
<feature type="region of interest" description="Disordered" evidence="1">
    <location>
        <begin position="1002"/>
        <end position="1031"/>
    </location>
</feature>
<name>A0A8H5F8X1_9AGAR</name>
<organism evidence="3 4">
    <name type="scientific">Psilocybe cf. subviscida</name>
    <dbReference type="NCBI Taxonomy" id="2480587"/>
    <lineage>
        <taxon>Eukaryota</taxon>
        <taxon>Fungi</taxon>
        <taxon>Dikarya</taxon>
        <taxon>Basidiomycota</taxon>
        <taxon>Agaricomycotina</taxon>
        <taxon>Agaricomycetes</taxon>
        <taxon>Agaricomycetidae</taxon>
        <taxon>Agaricales</taxon>
        <taxon>Agaricineae</taxon>
        <taxon>Strophariaceae</taxon>
        <taxon>Psilocybe</taxon>
    </lineage>
</organism>
<proteinExistence type="predicted"/>
<evidence type="ECO:0000259" key="2">
    <source>
        <dbReference type="Pfam" id="PF20231"/>
    </source>
</evidence>
<evidence type="ECO:0000313" key="3">
    <source>
        <dbReference type="EMBL" id="KAF5328076.1"/>
    </source>
</evidence>
<feature type="region of interest" description="Disordered" evidence="1">
    <location>
        <begin position="948"/>
        <end position="983"/>
    </location>
</feature>
<feature type="compositionally biased region" description="Acidic residues" evidence="1">
    <location>
        <begin position="1006"/>
        <end position="1031"/>
    </location>
</feature>
<gene>
    <name evidence="3" type="ORF">D9619_013640</name>
</gene>
<evidence type="ECO:0000313" key="4">
    <source>
        <dbReference type="Proteomes" id="UP000567179"/>
    </source>
</evidence>
<evidence type="ECO:0000256" key="1">
    <source>
        <dbReference type="SAM" id="MobiDB-lite"/>
    </source>
</evidence>
<feature type="compositionally biased region" description="Acidic residues" evidence="1">
    <location>
        <begin position="955"/>
        <end position="973"/>
    </location>
</feature>